<proteinExistence type="predicted"/>
<evidence type="ECO:0000313" key="12">
    <source>
        <dbReference type="Proteomes" id="UP000289152"/>
    </source>
</evidence>
<keyword evidence="5" id="KW-0862">Zinc</keyword>
<dbReference type="PROSITE" id="PS50089">
    <property type="entry name" value="ZF_RING_2"/>
    <property type="match status" value="1"/>
</dbReference>
<feature type="domain" description="RING-type" evidence="10">
    <location>
        <begin position="689"/>
        <end position="731"/>
    </location>
</feature>
<feature type="region of interest" description="Disordered" evidence="9">
    <location>
        <begin position="349"/>
        <end position="501"/>
    </location>
</feature>
<dbReference type="GO" id="GO:0008270">
    <property type="term" value="F:zinc ion binding"/>
    <property type="evidence" value="ECO:0007669"/>
    <property type="project" value="UniProtKB-KW"/>
</dbReference>
<dbReference type="InterPro" id="IPR013083">
    <property type="entry name" value="Znf_RING/FYVE/PHD"/>
</dbReference>
<dbReference type="VEuPathDB" id="FungiDB:TREMEDRAFT_74232"/>
<accession>A0A4Q1BW87</accession>
<dbReference type="InterPro" id="IPR051653">
    <property type="entry name" value="E3_ligase_sorting_rcpt"/>
</dbReference>
<name>A0A4Q1BW87_TREME</name>
<keyword evidence="12" id="KW-1185">Reference proteome</keyword>
<feature type="compositionally biased region" description="Low complexity" evidence="9">
    <location>
        <begin position="476"/>
        <end position="486"/>
    </location>
</feature>
<dbReference type="EMBL" id="SDIL01000002">
    <property type="protein sequence ID" value="RXK42398.1"/>
    <property type="molecule type" value="Genomic_DNA"/>
</dbReference>
<feature type="compositionally biased region" description="Polar residues" evidence="9">
    <location>
        <begin position="161"/>
        <end position="186"/>
    </location>
</feature>
<evidence type="ECO:0000256" key="2">
    <source>
        <dbReference type="ARBA" id="ARBA00022692"/>
    </source>
</evidence>
<feature type="compositionally biased region" description="Polar residues" evidence="9">
    <location>
        <begin position="197"/>
        <end position="211"/>
    </location>
</feature>
<organism evidence="11 12">
    <name type="scientific">Tremella mesenterica</name>
    <name type="common">Jelly fungus</name>
    <dbReference type="NCBI Taxonomy" id="5217"/>
    <lineage>
        <taxon>Eukaryota</taxon>
        <taxon>Fungi</taxon>
        <taxon>Dikarya</taxon>
        <taxon>Basidiomycota</taxon>
        <taxon>Agaricomycotina</taxon>
        <taxon>Tremellomycetes</taxon>
        <taxon>Tremellales</taxon>
        <taxon>Tremellaceae</taxon>
        <taxon>Tremella</taxon>
    </lineage>
</organism>
<feature type="region of interest" description="Disordered" evidence="9">
    <location>
        <begin position="733"/>
        <end position="761"/>
    </location>
</feature>
<evidence type="ECO:0000256" key="6">
    <source>
        <dbReference type="ARBA" id="ARBA00022989"/>
    </source>
</evidence>
<feature type="compositionally biased region" description="Polar residues" evidence="9">
    <location>
        <begin position="62"/>
        <end position="71"/>
    </location>
</feature>
<feature type="compositionally biased region" description="Polar residues" evidence="9">
    <location>
        <begin position="12"/>
        <end position="22"/>
    </location>
</feature>
<feature type="compositionally biased region" description="Low complexity" evidence="9">
    <location>
        <begin position="455"/>
        <end position="467"/>
    </location>
</feature>
<feature type="compositionally biased region" description="Polar residues" evidence="9">
    <location>
        <begin position="487"/>
        <end position="501"/>
    </location>
</feature>
<evidence type="ECO:0000256" key="9">
    <source>
        <dbReference type="SAM" id="MobiDB-lite"/>
    </source>
</evidence>
<evidence type="ECO:0000313" key="11">
    <source>
        <dbReference type="EMBL" id="RXK42398.1"/>
    </source>
</evidence>
<dbReference type="SUPFAM" id="SSF57850">
    <property type="entry name" value="RING/U-box"/>
    <property type="match status" value="1"/>
</dbReference>
<dbReference type="Proteomes" id="UP000289152">
    <property type="component" value="Unassembled WGS sequence"/>
</dbReference>
<comment type="subcellular location">
    <subcellularLocation>
        <location evidence="1">Membrane</location>
        <topology evidence="1">Single-pass membrane protein</topology>
    </subcellularLocation>
</comment>
<comment type="caution">
    <text evidence="11">The sequence shown here is derived from an EMBL/GenBank/DDBJ whole genome shotgun (WGS) entry which is preliminary data.</text>
</comment>
<dbReference type="OrthoDB" id="8062037at2759"/>
<feature type="compositionally biased region" description="Low complexity" evidence="9">
    <location>
        <begin position="72"/>
        <end position="107"/>
    </location>
</feature>
<feature type="compositionally biased region" description="Polar residues" evidence="9">
    <location>
        <begin position="436"/>
        <end position="454"/>
    </location>
</feature>
<keyword evidence="6" id="KW-1133">Transmembrane helix</keyword>
<evidence type="ECO:0000256" key="1">
    <source>
        <dbReference type="ARBA" id="ARBA00004167"/>
    </source>
</evidence>
<feature type="region of interest" description="Disordered" evidence="9">
    <location>
        <begin position="1"/>
        <end position="221"/>
    </location>
</feature>
<evidence type="ECO:0000256" key="3">
    <source>
        <dbReference type="ARBA" id="ARBA00022723"/>
    </source>
</evidence>
<evidence type="ECO:0000256" key="4">
    <source>
        <dbReference type="ARBA" id="ARBA00022771"/>
    </source>
</evidence>
<evidence type="ECO:0000256" key="5">
    <source>
        <dbReference type="ARBA" id="ARBA00022833"/>
    </source>
</evidence>
<sequence>MGASHSRPHTPTAVNPNASTPTLPLRRSRPAAIERISSFRRKRFRPSSVTSTTDGTKRNKPIKNNNNAPQTTHSSSSVSSSTSSCVHSEPSSSGTSSRHSLTQSSASEDTVEILFPSEEQASHPSDVASTMPLINSPPSTVVEEGSLPKSVENSMDDAGPSTPTNIHARQLPFSQPSLSRSTSLPNQREPITGAHVESTQPSSDGETNATSGEGDRTRRIPNSAVLVIQGLAQTNAAPRSAEPSLEAQARIIWGLLSAAAAAIASALLAPDLLSATRPSTLDNIMSRLRPNRPRESVETALGNYLRDVLRSPSGSAPQTLPAIDDEFQQFLDGMHTDLVGAVQAFGREDPLSRTHSRASSATYTSAPERLPVANDSTVGPEAATVGSAGNNWEGWDWVREGPAADGARGPFDTNENNQQTSISTSDRTESPRHHTNTVQYSEININIPTSSVPSAPTTAGPPQGQTTPFPPPTIPIPQSSTHSTSPNSFTNPRTSPQAQSQLDVLDSPAGRRLNFFRAHLFPPEPSSSTQSQAGQIENPNALIPCIFVGVRSITHDSSLTTDQLVNHPAFPFDDGVVPDSEETPRRSLRDRIFSRLGRRNQNSLNTYMVWVLGGWYPRNHPVLAIPSLLSGGPLTEEQIALVDQLLGRVKPPTVKQEEIDKSGLEVKAAKELMDMKKDERVWDNCVEKCQICLSEYEPDDKVRLLTCRHAFHQDCVDKWITGGRNSCPACRTEAVRPQQPGDTSQTHTRSEPLGREGVDQH</sequence>
<evidence type="ECO:0000256" key="7">
    <source>
        <dbReference type="ARBA" id="ARBA00023136"/>
    </source>
</evidence>
<feature type="compositionally biased region" description="Basic and acidic residues" evidence="9">
    <location>
        <begin position="748"/>
        <end position="761"/>
    </location>
</feature>
<dbReference type="FunFam" id="3.30.40.10:FF:000728">
    <property type="entry name" value="Unplaced genomic scaffold supercont1.4, whole genome shotgun sequence"/>
    <property type="match status" value="1"/>
</dbReference>
<keyword evidence="4 8" id="KW-0863">Zinc-finger</keyword>
<keyword evidence="2" id="KW-0812">Transmembrane</keyword>
<dbReference type="InterPro" id="IPR001841">
    <property type="entry name" value="Znf_RING"/>
</dbReference>
<evidence type="ECO:0000259" key="10">
    <source>
        <dbReference type="PROSITE" id="PS50089"/>
    </source>
</evidence>
<dbReference type="PANTHER" id="PTHR47168">
    <property type="entry name" value="RING ZINC FINGER DOMAIN SUPERFAMILY PROTEIN-RELATED"/>
    <property type="match status" value="1"/>
</dbReference>
<dbReference type="CDD" id="cd16461">
    <property type="entry name" value="RING-H2_EL5-like"/>
    <property type="match status" value="1"/>
</dbReference>
<dbReference type="InParanoid" id="A0A4Q1BW87"/>
<dbReference type="AlphaFoldDB" id="A0A4Q1BW87"/>
<dbReference type="STRING" id="5217.A0A4Q1BW87"/>
<feature type="compositionally biased region" description="Polar residues" evidence="9">
    <location>
        <begin position="413"/>
        <end position="425"/>
    </location>
</feature>
<reference evidence="11 12" key="1">
    <citation type="submission" date="2016-06" db="EMBL/GenBank/DDBJ databases">
        <title>Evolution of pathogenesis and genome organization in the Tremellales.</title>
        <authorList>
            <person name="Cuomo C."/>
            <person name="Litvintseva A."/>
            <person name="Heitman J."/>
            <person name="Chen Y."/>
            <person name="Sun S."/>
            <person name="Springer D."/>
            <person name="Dromer F."/>
            <person name="Young S."/>
            <person name="Zeng Q."/>
            <person name="Chapman S."/>
            <person name="Gujja S."/>
            <person name="Saif S."/>
            <person name="Birren B."/>
        </authorList>
    </citation>
    <scope>NUCLEOTIDE SEQUENCE [LARGE SCALE GENOMIC DNA]</scope>
    <source>
        <strain evidence="11 12">ATCC 28783</strain>
    </source>
</reference>
<gene>
    <name evidence="11" type="ORF">M231_00388</name>
</gene>
<dbReference type="SMART" id="SM00184">
    <property type="entry name" value="RING"/>
    <property type="match status" value="1"/>
</dbReference>
<dbReference type="Gene3D" id="3.30.40.10">
    <property type="entry name" value="Zinc/RING finger domain, C3HC4 (zinc finger)"/>
    <property type="match status" value="1"/>
</dbReference>
<dbReference type="PANTHER" id="PTHR47168:SF1">
    <property type="entry name" value="OS02G0798600 PROTEIN"/>
    <property type="match status" value="1"/>
</dbReference>
<evidence type="ECO:0000256" key="8">
    <source>
        <dbReference type="PROSITE-ProRule" id="PRU00175"/>
    </source>
</evidence>
<dbReference type="GO" id="GO:0016020">
    <property type="term" value="C:membrane"/>
    <property type="evidence" value="ECO:0007669"/>
    <property type="project" value="UniProtKB-SubCell"/>
</dbReference>
<dbReference type="Pfam" id="PF13639">
    <property type="entry name" value="zf-RING_2"/>
    <property type="match status" value="1"/>
</dbReference>
<keyword evidence="7" id="KW-0472">Membrane</keyword>
<dbReference type="FunCoup" id="A0A4Q1BW87">
    <property type="interactions" value="148"/>
</dbReference>
<keyword evidence="3" id="KW-0479">Metal-binding</keyword>
<protein>
    <recommendedName>
        <fullName evidence="10">RING-type domain-containing protein</fullName>
    </recommendedName>
</protein>